<accession>A0A1F5TND0</accession>
<feature type="transmembrane region" description="Helical" evidence="1">
    <location>
        <begin position="6"/>
        <end position="23"/>
    </location>
</feature>
<dbReference type="EMBL" id="MFGO01000031">
    <property type="protein sequence ID" value="OGF40357.1"/>
    <property type="molecule type" value="Genomic_DNA"/>
</dbReference>
<dbReference type="AlphaFoldDB" id="A0A1F5TND0"/>
<keyword evidence="1" id="KW-1133">Transmembrane helix</keyword>
<feature type="transmembrane region" description="Helical" evidence="1">
    <location>
        <begin position="124"/>
        <end position="144"/>
    </location>
</feature>
<proteinExistence type="predicted"/>
<evidence type="ECO:0008006" key="4">
    <source>
        <dbReference type="Google" id="ProtNLM"/>
    </source>
</evidence>
<reference evidence="2 3" key="1">
    <citation type="journal article" date="2016" name="Nat. Commun.">
        <title>Thousands of microbial genomes shed light on interconnected biogeochemical processes in an aquifer system.</title>
        <authorList>
            <person name="Anantharaman K."/>
            <person name="Brown C.T."/>
            <person name="Hug L.A."/>
            <person name="Sharon I."/>
            <person name="Castelle C.J."/>
            <person name="Probst A.J."/>
            <person name="Thomas B.C."/>
            <person name="Singh A."/>
            <person name="Wilkins M.J."/>
            <person name="Karaoz U."/>
            <person name="Brodie E.L."/>
            <person name="Williams K.H."/>
            <person name="Hubbard S.S."/>
            <person name="Banfield J.F."/>
        </authorList>
    </citation>
    <scope>NUCLEOTIDE SEQUENCE [LARGE SCALE GENOMIC DNA]</scope>
</reference>
<organism evidence="2 3">
    <name type="scientific">Candidatus Falkowbacteria bacterium RIFOXYD2_FULL_34_120</name>
    <dbReference type="NCBI Taxonomy" id="1798007"/>
    <lineage>
        <taxon>Bacteria</taxon>
        <taxon>Candidatus Falkowiibacteriota</taxon>
    </lineage>
</organism>
<sequence length="145" mass="15778">MFSHILILPLISGLTAQIIKFFIKSNHTKFSIKNIVAYSGMPSGHSAIIISLATIIGLEEGFSSSLFAVSVVMAIIVIRDALGIRRYLGEHGKTLNILVKDLGNDNVLEAKYPHLLEHIGHTPLQVFIGSLMGLIISVIGYILLN</sequence>
<dbReference type="Proteomes" id="UP000177579">
    <property type="component" value="Unassembled WGS sequence"/>
</dbReference>
<feature type="transmembrane region" description="Helical" evidence="1">
    <location>
        <begin position="35"/>
        <end position="56"/>
    </location>
</feature>
<comment type="caution">
    <text evidence="2">The sequence shown here is derived from an EMBL/GenBank/DDBJ whole genome shotgun (WGS) entry which is preliminary data.</text>
</comment>
<protein>
    <recommendedName>
        <fullName evidence="4">Acid phosphatase</fullName>
    </recommendedName>
</protein>
<dbReference type="Pfam" id="PF02681">
    <property type="entry name" value="DUF212"/>
    <property type="match status" value="1"/>
</dbReference>
<evidence type="ECO:0000256" key="1">
    <source>
        <dbReference type="SAM" id="Phobius"/>
    </source>
</evidence>
<keyword evidence="1" id="KW-0812">Transmembrane</keyword>
<name>A0A1F5TND0_9BACT</name>
<gene>
    <name evidence="2" type="ORF">A2531_00730</name>
</gene>
<dbReference type="PANTHER" id="PTHR31446:SF29">
    <property type="entry name" value="ACID PHOSPHATASE_VANADIUM-DEPENDENT HALOPEROXIDASE-RELATED PROTEIN"/>
    <property type="match status" value="1"/>
</dbReference>
<evidence type="ECO:0000313" key="3">
    <source>
        <dbReference type="Proteomes" id="UP000177579"/>
    </source>
</evidence>
<dbReference type="InterPro" id="IPR003832">
    <property type="entry name" value="DUF212"/>
</dbReference>
<keyword evidence="1" id="KW-0472">Membrane</keyword>
<evidence type="ECO:0000313" key="2">
    <source>
        <dbReference type="EMBL" id="OGF40357.1"/>
    </source>
</evidence>
<dbReference type="PANTHER" id="PTHR31446">
    <property type="entry name" value="ACID PHOSPHATASE/VANADIUM-DEPENDENT HALOPEROXIDASE-RELATED PROTEIN"/>
    <property type="match status" value="1"/>
</dbReference>